<accession>A0A7V9WR45</accession>
<comment type="caution">
    <text evidence="1">The sequence shown here is derived from an EMBL/GenBank/DDBJ whole genome shotgun (WGS) entry which is preliminary data.</text>
</comment>
<evidence type="ECO:0008006" key="3">
    <source>
        <dbReference type="Google" id="ProtNLM"/>
    </source>
</evidence>
<reference evidence="1 2" key="1">
    <citation type="submission" date="2020-07" db="EMBL/GenBank/DDBJ databases">
        <title>Molecular and genomic characterization of Streptococcus porcinus isolated from diseased swine in Brazil.</title>
        <authorList>
            <person name="Moreno L.Z."/>
            <person name="Matajira C.E.C."/>
            <person name="Poor A.P."/>
            <person name="Dutra M.C."/>
            <person name="Moreno A.M."/>
        </authorList>
    </citation>
    <scope>NUCLEOTIDE SEQUENCE [LARGE SCALE GENOMIC DNA]</scope>
    <source>
        <strain evidence="1 2">SP0816-2</strain>
    </source>
</reference>
<protein>
    <recommendedName>
        <fullName evidence="3">Role in replication</fullName>
    </recommendedName>
</protein>
<evidence type="ECO:0000313" key="1">
    <source>
        <dbReference type="EMBL" id="MBA2795504.1"/>
    </source>
</evidence>
<dbReference type="RefSeq" id="WP_181459786.1">
    <property type="nucleotide sequence ID" value="NZ_JACEGE010000007.1"/>
</dbReference>
<gene>
    <name evidence="1" type="ORF">H1B29_03230</name>
</gene>
<dbReference type="Proteomes" id="UP000524462">
    <property type="component" value="Unassembled WGS sequence"/>
</dbReference>
<name>A0A7V9WR45_STRPO</name>
<proteinExistence type="predicted"/>
<dbReference type="EMBL" id="JACEGE010000007">
    <property type="protein sequence ID" value="MBA2795504.1"/>
    <property type="molecule type" value="Genomic_DNA"/>
</dbReference>
<sequence length="107" mass="12270">MKAIYKGNIAEVWQITKDGKYPDWVQEAFEKNYLYWLDNHVRVLMSGLNPSLKKNFEIGAVGTAGGGFAGYGMYQLGYIGDYIDITNRRIVSERTFKKQYNILDSSE</sequence>
<dbReference type="AlphaFoldDB" id="A0A7V9WR45"/>
<organism evidence="1 2">
    <name type="scientific">Streptococcus porcinus</name>
    <dbReference type="NCBI Taxonomy" id="1340"/>
    <lineage>
        <taxon>Bacteria</taxon>
        <taxon>Bacillati</taxon>
        <taxon>Bacillota</taxon>
        <taxon>Bacilli</taxon>
        <taxon>Lactobacillales</taxon>
        <taxon>Streptococcaceae</taxon>
        <taxon>Streptococcus</taxon>
    </lineage>
</organism>
<evidence type="ECO:0000313" key="2">
    <source>
        <dbReference type="Proteomes" id="UP000524462"/>
    </source>
</evidence>